<evidence type="ECO:0000256" key="2">
    <source>
        <dbReference type="SAM" id="Phobius"/>
    </source>
</evidence>
<feature type="compositionally biased region" description="Polar residues" evidence="1">
    <location>
        <begin position="86"/>
        <end position="99"/>
    </location>
</feature>
<feature type="transmembrane region" description="Helical" evidence="2">
    <location>
        <begin position="47"/>
        <end position="68"/>
    </location>
</feature>
<proteinExistence type="predicted"/>
<dbReference type="EMBL" id="JBFMKM010000008">
    <property type="protein sequence ID" value="KAL1304995.1"/>
    <property type="molecule type" value="Genomic_DNA"/>
</dbReference>
<evidence type="ECO:0000313" key="4">
    <source>
        <dbReference type="Proteomes" id="UP001562354"/>
    </source>
</evidence>
<keyword evidence="4" id="KW-1185">Reference proteome</keyword>
<feature type="region of interest" description="Disordered" evidence="1">
    <location>
        <begin position="156"/>
        <end position="193"/>
    </location>
</feature>
<dbReference type="RefSeq" id="XP_069201269.1">
    <property type="nucleotide sequence ID" value="XM_069343444.1"/>
</dbReference>
<organism evidence="3 4">
    <name type="scientific">Neodothiora populina</name>
    <dbReference type="NCBI Taxonomy" id="2781224"/>
    <lineage>
        <taxon>Eukaryota</taxon>
        <taxon>Fungi</taxon>
        <taxon>Dikarya</taxon>
        <taxon>Ascomycota</taxon>
        <taxon>Pezizomycotina</taxon>
        <taxon>Dothideomycetes</taxon>
        <taxon>Dothideomycetidae</taxon>
        <taxon>Dothideales</taxon>
        <taxon>Dothioraceae</taxon>
        <taxon>Neodothiora</taxon>
    </lineage>
</organism>
<evidence type="ECO:0000313" key="3">
    <source>
        <dbReference type="EMBL" id="KAL1304995.1"/>
    </source>
</evidence>
<keyword evidence="2" id="KW-1133">Transmembrane helix</keyword>
<feature type="region of interest" description="Disordered" evidence="1">
    <location>
        <begin position="85"/>
        <end position="135"/>
    </location>
</feature>
<name>A0ABR3PFT2_9PEZI</name>
<evidence type="ECO:0000256" key="1">
    <source>
        <dbReference type="SAM" id="MobiDB-lite"/>
    </source>
</evidence>
<comment type="caution">
    <text evidence="3">The sequence shown here is derived from an EMBL/GenBank/DDBJ whole genome shotgun (WGS) entry which is preliminary data.</text>
</comment>
<reference evidence="3 4" key="1">
    <citation type="submission" date="2024-07" db="EMBL/GenBank/DDBJ databases">
        <title>Draft sequence of the Neodothiora populina.</title>
        <authorList>
            <person name="Drown D.D."/>
            <person name="Schuette U.S."/>
            <person name="Buechlein A.B."/>
            <person name="Rusch D.R."/>
            <person name="Winton L.W."/>
            <person name="Adams G.A."/>
        </authorList>
    </citation>
    <scope>NUCLEOTIDE SEQUENCE [LARGE SCALE GENOMIC DNA]</scope>
    <source>
        <strain evidence="3 4">CPC 39397</strain>
    </source>
</reference>
<keyword evidence="2" id="KW-0812">Transmembrane</keyword>
<protein>
    <submittedName>
        <fullName evidence="3">Uncharacterized protein</fullName>
    </submittedName>
</protein>
<gene>
    <name evidence="3" type="ORF">AAFC00_003899</name>
</gene>
<dbReference type="Proteomes" id="UP001562354">
    <property type="component" value="Unassembled WGS sequence"/>
</dbReference>
<sequence>MAEITITNVPTATAAGTAVTPTDISIGGGDSSSSTTHHSYWDLHKRWIAMVIVLFIGFILIFAIGIYLHRRYRRKQDKITEGFNAGITQRSAPMTQSPGPQLYRNHDGANDSASLASSDPYGRYHQQQYGGSARQMSVVRERNALDRTDSDVIRDLNEARGGTPAAHDLESGRTKLKKGKARTEVSEMPPQSP</sequence>
<keyword evidence="2" id="KW-0472">Membrane</keyword>
<accession>A0ABR3PFT2</accession>
<dbReference type="GeneID" id="95977599"/>